<accession>A0A7Y0Q3V8</accession>
<dbReference type="RefSeq" id="WP_169101654.1">
    <property type="nucleotide sequence ID" value="NZ_JABBVZ010000075.1"/>
</dbReference>
<gene>
    <name evidence="6" type="ORF">HIJ39_16610</name>
</gene>
<dbReference type="GO" id="GO:0008360">
    <property type="term" value="P:regulation of cell shape"/>
    <property type="evidence" value="ECO:0007669"/>
    <property type="project" value="UniProtKB-KW"/>
</dbReference>
<evidence type="ECO:0000256" key="4">
    <source>
        <dbReference type="ARBA" id="ARBA00022984"/>
    </source>
</evidence>
<reference evidence="6 7" key="1">
    <citation type="submission" date="2020-04" db="EMBL/GenBank/DDBJ databases">
        <authorList>
            <person name="Zhang R."/>
            <person name="Schippers A."/>
        </authorList>
    </citation>
    <scope>NUCLEOTIDE SEQUENCE [LARGE SCALE GENOMIC DNA]</scope>
    <source>
        <strain evidence="6 7">DSM 109850</strain>
    </source>
</reference>
<evidence type="ECO:0000256" key="5">
    <source>
        <dbReference type="ARBA" id="ARBA00023316"/>
    </source>
</evidence>
<dbReference type="GO" id="GO:0016740">
    <property type="term" value="F:transferase activity"/>
    <property type="evidence" value="ECO:0007669"/>
    <property type="project" value="UniProtKB-KW"/>
</dbReference>
<dbReference type="SUPFAM" id="SSF141523">
    <property type="entry name" value="L,D-transpeptidase catalytic domain-like"/>
    <property type="match status" value="1"/>
</dbReference>
<dbReference type="GO" id="GO:0009252">
    <property type="term" value="P:peptidoglycan biosynthetic process"/>
    <property type="evidence" value="ECO:0007669"/>
    <property type="project" value="UniProtKB-UniPathway"/>
</dbReference>
<evidence type="ECO:0000256" key="2">
    <source>
        <dbReference type="ARBA" id="ARBA00022679"/>
    </source>
</evidence>
<dbReference type="AlphaFoldDB" id="A0A7Y0Q3V8"/>
<keyword evidence="3" id="KW-0133">Cell shape</keyword>
<dbReference type="InterPro" id="IPR005490">
    <property type="entry name" value="LD_TPept_cat_dom"/>
</dbReference>
<keyword evidence="7" id="KW-1185">Reference proteome</keyword>
<sequence>MRFVLRRQAARLEVYDGDYQVATFVVGVGKPDSPTPVGHWQLLKSRPDDDPDRIAVLTTSRLICLRETRDLESLGTPASGG</sequence>
<keyword evidence="5" id="KW-0961">Cell wall biogenesis/degradation</keyword>
<evidence type="ECO:0000313" key="6">
    <source>
        <dbReference type="EMBL" id="NMP23957.1"/>
    </source>
</evidence>
<dbReference type="Proteomes" id="UP000533476">
    <property type="component" value="Unassembled WGS sequence"/>
</dbReference>
<dbReference type="UniPathway" id="UPA00219"/>
<dbReference type="Gene3D" id="2.40.440.10">
    <property type="entry name" value="L,D-transpeptidase catalytic domain-like"/>
    <property type="match status" value="1"/>
</dbReference>
<evidence type="ECO:0000313" key="7">
    <source>
        <dbReference type="Proteomes" id="UP000533476"/>
    </source>
</evidence>
<proteinExistence type="predicted"/>
<dbReference type="InterPro" id="IPR038063">
    <property type="entry name" value="Transpep_catalytic_dom"/>
</dbReference>
<keyword evidence="2" id="KW-0808">Transferase</keyword>
<name>A0A7Y0Q3V8_9FIRM</name>
<keyword evidence="4" id="KW-0573">Peptidoglycan synthesis</keyword>
<dbReference type="GO" id="GO:0071555">
    <property type="term" value="P:cell wall organization"/>
    <property type="evidence" value="ECO:0007669"/>
    <property type="project" value="UniProtKB-KW"/>
</dbReference>
<dbReference type="EMBL" id="JABBVZ010000075">
    <property type="protein sequence ID" value="NMP23957.1"/>
    <property type="molecule type" value="Genomic_DNA"/>
</dbReference>
<organism evidence="6 7">
    <name type="scientific">Sulfobacillus harzensis</name>
    <dbReference type="NCBI Taxonomy" id="2729629"/>
    <lineage>
        <taxon>Bacteria</taxon>
        <taxon>Bacillati</taxon>
        <taxon>Bacillota</taxon>
        <taxon>Clostridia</taxon>
        <taxon>Eubacteriales</taxon>
        <taxon>Clostridiales Family XVII. Incertae Sedis</taxon>
        <taxon>Sulfobacillus</taxon>
    </lineage>
</organism>
<comment type="caution">
    <text evidence="6">The sequence shown here is derived from an EMBL/GenBank/DDBJ whole genome shotgun (WGS) entry which is preliminary data.</text>
</comment>
<evidence type="ECO:0000256" key="3">
    <source>
        <dbReference type="ARBA" id="ARBA00022960"/>
    </source>
</evidence>
<evidence type="ECO:0000256" key="1">
    <source>
        <dbReference type="ARBA" id="ARBA00004752"/>
    </source>
</evidence>
<protein>
    <submittedName>
        <fullName evidence="6">L,D-transpeptidase</fullName>
    </submittedName>
</protein>
<comment type="pathway">
    <text evidence="1">Cell wall biogenesis; peptidoglycan biosynthesis.</text>
</comment>
<dbReference type="CDD" id="cd16913">
    <property type="entry name" value="YkuD_like"/>
    <property type="match status" value="1"/>
</dbReference>